<accession>A0ABQ8UMR7</accession>
<gene>
    <name evidence="1" type="ORF">PAPYR_3516</name>
</gene>
<sequence>MPAPRQFSVAADQTAVCVASRTQCADACNRDAEGCQGLCSISTNTPATGPLCVQYCSATATGAQCIARCDAVLLGCLLQAQQQAASSAPSSASGTALPAVLATPQAQSAAQTKPATSSSSGNNGVPASGSCEDRYQVCNSRCIQQNTGDCAPKCKGSASCLAECDAQQTRCLDRCDRAVLRCVDVIGYDPATTAKNQQVAVGATTPTASAPQVQVPAVPAAVSPAKRDCVAEHEACMQQCRQQYTNSKGKTEAGYTKCEFACKNQTALCQKSR</sequence>
<name>A0ABQ8UMR7_9EUKA</name>
<dbReference type="EMBL" id="JAPMOS010000013">
    <property type="protein sequence ID" value="KAJ4460468.1"/>
    <property type="molecule type" value="Genomic_DNA"/>
</dbReference>
<organism evidence="1 2">
    <name type="scientific">Paratrimastix pyriformis</name>
    <dbReference type="NCBI Taxonomy" id="342808"/>
    <lineage>
        <taxon>Eukaryota</taxon>
        <taxon>Metamonada</taxon>
        <taxon>Preaxostyla</taxon>
        <taxon>Paratrimastigidae</taxon>
        <taxon>Paratrimastix</taxon>
    </lineage>
</organism>
<protein>
    <submittedName>
        <fullName evidence="1">Uncharacterized protein</fullName>
    </submittedName>
</protein>
<reference evidence="1" key="1">
    <citation type="journal article" date="2022" name="bioRxiv">
        <title>Genomics of Preaxostyla Flagellates Illuminates Evolutionary Transitions and the Path Towards Mitochondrial Loss.</title>
        <authorList>
            <person name="Novak L.V.F."/>
            <person name="Treitli S.C."/>
            <person name="Pyrih J."/>
            <person name="Halakuc P."/>
            <person name="Pipaliya S.V."/>
            <person name="Vacek V."/>
            <person name="Brzon O."/>
            <person name="Soukal P."/>
            <person name="Eme L."/>
            <person name="Dacks J.B."/>
            <person name="Karnkowska A."/>
            <person name="Elias M."/>
            <person name="Hampl V."/>
        </authorList>
    </citation>
    <scope>NUCLEOTIDE SEQUENCE</scope>
    <source>
        <strain evidence="1">RCP-MX</strain>
    </source>
</reference>
<comment type="caution">
    <text evidence="1">The sequence shown here is derived from an EMBL/GenBank/DDBJ whole genome shotgun (WGS) entry which is preliminary data.</text>
</comment>
<dbReference type="Proteomes" id="UP001141327">
    <property type="component" value="Unassembled WGS sequence"/>
</dbReference>
<evidence type="ECO:0000313" key="2">
    <source>
        <dbReference type="Proteomes" id="UP001141327"/>
    </source>
</evidence>
<evidence type="ECO:0000313" key="1">
    <source>
        <dbReference type="EMBL" id="KAJ4460468.1"/>
    </source>
</evidence>
<proteinExistence type="predicted"/>
<keyword evidence="2" id="KW-1185">Reference proteome</keyword>